<dbReference type="EMBL" id="BARS01054402">
    <property type="protein sequence ID" value="GAG48462.1"/>
    <property type="molecule type" value="Genomic_DNA"/>
</dbReference>
<proteinExistence type="predicted"/>
<reference evidence="1" key="1">
    <citation type="journal article" date="2014" name="Front. Microbiol.">
        <title>High frequency of phylogenetically diverse reductive dehalogenase-homologous genes in deep subseafloor sedimentary metagenomes.</title>
        <authorList>
            <person name="Kawai M."/>
            <person name="Futagami T."/>
            <person name="Toyoda A."/>
            <person name="Takaki Y."/>
            <person name="Nishi S."/>
            <person name="Hori S."/>
            <person name="Arai W."/>
            <person name="Tsubouchi T."/>
            <person name="Morono Y."/>
            <person name="Uchiyama I."/>
            <person name="Ito T."/>
            <person name="Fujiyama A."/>
            <person name="Inagaki F."/>
            <person name="Takami H."/>
        </authorList>
    </citation>
    <scope>NUCLEOTIDE SEQUENCE</scope>
    <source>
        <strain evidence="1">Expedition CK06-06</strain>
    </source>
</reference>
<sequence>TLLSSVAGGSGSGGGRTFSVHAGYKMNELHRTGKLVMNLNHYSSEEMTTVMAANIGDLYKRYGDDPAHFKSVSLDDPLYKQREVYVTIDGATAADFKDYINYVSVTLRKQHAGGALSVNEIVLDAVKFNEKKNSYRTNYLWKDDTDMEEWLRYDYKTVWHYRGNLRSESGWTNEATSVLAVAPTAVQRRISLEGDPELLAEADVRYAKLDFRYTIFGQP</sequence>
<feature type="non-terminal residue" evidence="1">
    <location>
        <position position="1"/>
    </location>
</feature>
<comment type="caution">
    <text evidence="1">The sequence shown here is derived from an EMBL/GenBank/DDBJ whole genome shotgun (WGS) entry which is preliminary data.</text>
</comment>
<accession>X0YNI4</accession>
<protein>
    <submittedName>
        <fullName evidence="1">Uncharacterized protein</fullName>
    </submittedName>
</protein>
<feature type="non-terminal residue" evidence="1">
    <location>
        <position position="219"/>
    </location>
</feature>
<dbReference type="AlphaFoldDB" id="X0YNI4"/>
<organism evidence="1">
    <name type="scientific">marine sediment metagenome</name>
    <dbReference type="NCBI Taxonomy" id="412755"/>
    <lineage>
        <taxon>unclassified sequences</taxon>
        <taxon>metagenomes</taxon>
        <taxon>ecological metagenomes</taxon>
    </lineage>
</organism>
<evidence type="ECO:0000313" key="1">
    <source>
        <dbReference type="EMBL" id="GAG48462.1"/>
    </source>
</evidence>
<name>X0YNI4_9ZZZZ</name>
<gene>
    <name evidence="1" type="ORF">S01H1_80543</name>
</gene>